<evidence type="ECO:0000256" key="2">
    <source>
        <dbReference type="ARBA" id="ARBA00023002"/>
    </source>
</evidence>
<dbReference type="HOGENOM" id="CLU_026673_3_1_5"/>
<dbReference type="Proteomes" id="UP000006377">
    <property type="component" value="Chromosome"/>
</dbReference>
<dbReference type="InterPro" id="IPR036291">
    <property type="entry name" value="NAD(P)-bd_dom_sf"/>
</dbReference>
<evidence type="ECO:0000313" key="5">
    <source>
        <dbReference type="Proteomes" id="UP000006377"/>
    </source>
</evidence>
<dbReference type="EMBL" id="CP000774">
    <property type="protein sequence ID" value="ABS62884.1"/>
    <property type="molecule type" value="Genomic_DNA"/>
</dbReference>
<dbReference type="GO" id="GO:0035925">
    <property type="term" value="F:mRNA 3'-UTR AU-rich region binding"/>
    <property type="evidence" value="ECO:0007669"/>
    <property type="project" value="TreeGrafter"/>
</dbReference>
<dbReference type="InterPro" id="IPR020843">
    <property type="entry name" value="ER"/>
</dbReference>
<dbReference type="SUPFAM" id="SSF51735">
    <property type="entry name" value="NAD(P)-binding Rossmann-fold domains"/>
    <property type="match status" value="1"/>
</dbReference>
<dbReference type="RefSeq" id="WP_012110155.1">
    <property type="nucleotide sequence ID" value="NC_009719.1"/>
</dbReference>
<evidence type="ECO:0000313" key="4">
    <source>
        <dbReference type="EMBL" id="ABS62884.1"/>
    </source>
</evidence>
<dbReference type="NCBIfam" id="NF008024">
    <property type="entry name" value="PRK10754.1"/>
    <property type="match status" value="1"/>
</dbReference>
<dbReference type="PANTHER" id="PTHR48106:SF13">
    <property type="entry name" value="QUINONE OXIDOREDUCTASE-RELATED"/>
    <property type="match status" value="1"/>
</dbReference>
<evidence type="ECO:0000256" key="1">
    <source>
        <dbReference type="ARBA" id="ARBA00022857"/>
    </source>
</evidence>
<proteinExistence type="predicted"/>
<dbReference type="GO" id="GO:0008270">
    <property type="term" value="F:zinc ion binding"/>
    <property type="evidence" value="ECO:0007669"/>
    <property type="project" value="InterPro"/>
</dbReference>
<dbReference type="KEGG" id="pla:Plav_1264"/>
<protein>
    <submittedName>
        <fullName evidence="4">Alcohol dehydrogenase zinc-binding domain protein</fullName>
    </submittedName>
</protein>
<dbReference type="GO" id="GO:0003960">
    <property type="term" value="F:quinone reductase (NADPH) activity"/>
    <property type="evidence" value="ECO:0007669"/>
    <property type="project" value="InterPro"/>
</dbReference>
<dbReference type="InterPro" id="IPR047618">
    <property type="entry name" value="QOR-like"/>
</dbReference>
<dbReference type="GO" id="GO:0070402">
    <property type="term" value="F:NADPH binding"/>
    <property type="evidence" value="ECO:0007669"/>
    <property type="project" value="TreeGrafter"/>
</dbReference>
<dbReference type="FunFam" id="3.40.50.720:FF:000053">
    <property type="entry name" value="Quinone oxidoreductase 1"/>
    <property type="match status" value="1"/>
</dbReference>
<dbReference type="Pfam" id="PF08240">
    <property type="entry name" value="ADH_N"/>
    <property type="match status" value="1"/>
</dbReference>
<dbReference type="Gene3D" id="3.40.50.720">
    <property type="entry name" value="NAD(P)-binding Rossmann-like Domain"/>
    <property type="match status" value="1"/>
</dbReference>
<dbReference type="OrthoDB" id="9805883at2"/>
<dbReference type="InterPro" id="IPR013154">
    <property type="entry name" value="ADH-like_N"/>
</dbReference>
<dbReference type="InterPro" id="IPR013149">
    <property type="entry name" value="ADH-like_C"/>
</dbReference>
<dbReference type="CDD" id="cd05286">
    <property type="entry name" value="QOR2"/>
    <property type="match status" value="1"/>
</dbReference>
<keyword evidence="1" id="KW-0521">NADP</keyword>
<gene>
    <name evidence="4" type="ordered locus">Plav_1264</name>
</gene>
<name>A7HSK1_PARL1</name>
<dbReference type="eggNOG" id="COG0604">
    <property type="taxonomic scope" value="Bacteria"/>
</dbReference>
<keyword evidence="5" id="KW-1185">Reference proteome</keyword>
<dbReference type="SMART" id="SM00829">
    <property type="entry name" value="PKS_ER"/>
    <property type="match status" value="1"/>
</dbReference>
<dbReference type="InterPro" id="IPR011032">
    <property type="entry name" value="GroES-like_sf"/>
</dbReference>
<evidence type="ECO:0000259" key="3">
    <source>
        <dbReference type="SMART" id="SM00829"/>
    </source>
</evidence>
<dbReference type="STRING" id="402881.Plav_1264"/>
<organism evidence="4 5">
    <name type="scientific">Parvibaculum lavamentivorans (strain DS-1 / DSM 13023 / NCIMB 13966)</name>
    <dbReference type="NCBI Taxonomy" id="402881"/>
    <lineage>
        <taxon>Bacteria</taxon>
        <taxon>Pseudomonadati</taxon>
        <taxon>Pseudomonadota</taxon>
        <taxon>Alphaproteobacteria</taxon>
        <taxon>Hyphomicrobiales</taxon>
        <taxon>Parvibaculaceae</taxon>
        <taxon>Parvibaculum</taxon>
    </lineage>
</organism>
<dbReference type="Pfam" id="PF00107">
    <property type="entry name" value="ADH_zinc_N"/>
    <property type="match status" value="1"/>
</dbReference>
<reference evidence="4 5" key="1">
    <citation type="journal article" date="2011" name="Stand. Genomic Sci.">
        <title>Complete genome sequence of Parvibaculum lavamentivorans type strain (DS-1(T)).</title>
        <authorList>
            <person name="Schleheck D."/>
            <person name="Weiss M."/>
            <person name="Pitluck S."/>
            <person name="Bruce D."/>
            <person name="Land M.L."/>
            <person name="Han S."/>
            <person name="Saunders E."/>
            <person name="Tapia R."/>
            <person name="Detter C."/>
            <person name="Brettin T."/>
            <person name="Han J."/>
            <person name="Woyke T."/>
            <person name="Goodwin L."/>
            <person name="Pennacchio L."/>
            <person name="Nolan M."/>
            <person name="Cook A.M."/>
            <person name="Kjelleberg S."/>
            <person name="Thomas T."/>
        </authorList>
    </citation>
    <scope>NUCLEOTIDE SEQUENCE [LARGE SCALE GENOMIC DNA]</scope>
    <source>
        <strain evidence="5">DS-1 / DSM 13023 / NCIMB 13966</strain>
    </source>
</reference>
<dbReference type="Gene3D" id="3.90.180.10">
    <property type="entry name" value="Medium-chain alcohol dehydrogenases, catalytic domain"/>
    <property type="match status" value="1"/>
</dbReference>
<dbReference type="GO" id="GO:0005829">
    <property type="term" value="C:cytosol"/>
    <property type="evidence" value="ECO:0007669"/>
    <property type="project" value="TreeGrafter"/>
</dbReference>
<dbReference type="PANTHER" id="PTHR48106">
    <property type="entry name" value="QUINONE OXIDOREDUCTASE PIG3-RELATED"/>
    <property type="match status" value="1"/>
</dbReference>
<dbReference type="InterPro" id="IPR002364">
    <property type="entry name" value="Quin_OxRdtase/zeta-crystal_CS"/>
</dbReference>
<keyword evidence="2" id="KW-0560">Oxidoreductase</keyword>
<dbReference type="PROSITE" id="PS01162">
    <property type="entry name" value="QOR_ZETA_CRYSTAL"/>
    <property type="match status" value="1"/>
</dbReference>
<feature type="domain" description="Enoyl reductase (ER)" evidence="3">
    <location>
        <begin position="13"/>
        <end position="325"/>
    </location>
</feature>
<dbReference type="AlphaFoldDB" id="A7HSK1"/>
<dbReference type="SUPFAM" id="SSF50129">
    <property type="entry name" value="GroES-like"/>
    <property type="match status" value="1"/>
</dbReference>
<sequence length="327" mass="34013">MTRIKAIRIDRNGGPETMSLKEVDLGAPKPGEVTVRAKAIGVNFIDTYHRSGLYPVGLPSGLGMEAAGVVEAVGEGVTQFAKGDRVAYASGPVGAYAEAHNVAAASAAKIPDGVSDEEAASMMLKGLTAQFLLRQTFKVEKGQTILWHAAAGGVGLIACQWAKHLGATVIGTTSSDEKAAIARANGCDHVIDYTKEDVAERVKEITGGKKVPVVYDGVGKATFIGSLDSLAPLGLLVSFGNASGPVTDVNLGILAQKGSLYVTRPTMFHYAAKSSTAFQEMADDLFAVVKSGAVKIGVNQRYSLAEAARAHLDLEGRKTTGASVLIP</sequence>
<accession>A7HSK1</accession>